<organism evidence="2 3">
    <name type="scientific">Parablautia intestinalis</name>
    <dbReference type="NCBI Taxonomy" id="2320100"/>
    <lineage>
        <taxon>Bacteria</taxon>
        <taxon>Bacillati</taxon>
        <taxon>Bacillota</taxon>
        <taxon>Clostridia</taxon>
        <taxon>Lachnospirales</taxon>
        <taxon>Lachnospiraceae</taxon>
        <taxon>Parablautia</taxon>
    </lineage>
</organism>
<dbReference type="RefSeq" id="WP_120472244.1">
    <property type="nucleotide sequence ID" value="NZ_RAYQ01000040.1"/>
</dbReference>
<sequence length="341" mass="39984">MDVMQKFKNEFFEERKDLLSKNHVYRNHINKFVNYLSLPDVQLSNAPARININIVEECIRYYHNKGELNSRSTMESQLESVKSFYDYLSETGKTTDIFSDYNYSKFKDDIVDKYSLLEPVERGSYKCEDIKIILMELDKAIDNFQNKPAGIREEERHLQRIILRLFIKLTLIAPAKRGVITSIKKSDITKDYKKLLINGIAVNIPCGLSRDLCAALKYAESKNKEPIKEEDNFFEYLYKYKGKFRVESLNTWFYNAAQDFGVMEDECKNKKTLAVEPIKNMVIQMMVDNMINPVFISKIAGLTLTMIEATYYPKDWNAKREEDINKCINKSIAQNDYYCYV</sequence>
<dbReference type="GO" id="GO:0003677">
    <property type="term" value="F:DNA binding"/>
    <property type="evidence" value="ECO:0007669"/>
    <property type="project" value="UniProtKB-KW"/>
</dbReference>
<keyword evidence="3" id="KW-1185">Reference proteome</keyword>
<proteinExistence type="predicted"/>
<dbReference type="InterPro" id="IPR010998">
    <property type="entry name" value="Integrase_recombinase_N"/>
</dbReference>
<evidence type="ECO:0008006" key="4">
    <source>
        <dbReference type="Google" id="ProtNLM"/>
    </source>
</evidence>
<keyword evidence="1" id="KW-0238">DNA-binding</keyword>
<dbReference type="AlphaFoldDB" id="A0A3A9AIZ4"/>
<dbReference type="Proteomes" id="UP000280696">
    <property type="component" value="Unassembled WGS sequence"/>
</dbReference>
<evidence type="ECO:0000313" key="3">
    <source>
        <dbReference type="Proteomes" id="UP000280696"/>
    </source>
</evidence>
<dbReference type="EMBL" id="RAYQ01000040">
    <property type="protein sequence ID" value="RKI87463.1"/>
    <property type="molecule type" value="Genomic_DNA"/>
</dbReference>
<comment type="caution">
    <text evidence="2">The sequence shown here is derived from an EMBL/GenBank/DDBJ whole genome shotgun (WGS) entry which is preliminary data.</text>
</comment>
<evidence type="ECO:0000313" key="2">
    <source>
        <dbReference type="EMBL" id="RKI87463.1"/>
    </source>
</evidence>
<evidence type="ECO:0000256" key="1">
    <source>
        <dbReference type="ARBA" id="ARBA00023125"/>
    </source>
</evidence>
<dbReference type="Gene3D" id="1.10.150.130">
    <property type="match status" value="1"/>
</dbReference>
<protein>
    <recommendedName>
        <fullName evidence="4">Core-binding (CB) domain-containing protein</fullName>
    </recommendedName>
</protein>
<name>A0A3A9AIZ4_9FIRM</name>
<dbReference type="OrthoDB" id="2596789at2"/>
<gene>
    <name evidence="2" type="ORF">D7V94_21010</name>
</gene>
<accession>A0A3A9AIZ4</accession>
<reference evidence="2 3" key="1">
    <citation type="submission" date="2018-09" db="EMBL/GenBank/DDBJ databases">
        <title>Murine metabolic-syndrome-specific gut microbial biobank.</title>
        <authorList>
            <person name="Liu C."/>
        </authorList>
    </citation>
    <scope>NUCLEOTIDE SEQUENCE [LARGE SCALE GENOMIC DNA]</scope>
    <source>
        <strain evidence="2 3">0.1xD8-82</strain>
    </source>
</reference>